<dbReference type="EMBL" id="BQNB010014330">
    <property type="protein sequence ID" value="GJT26887.1"/>
    <property type="molecule type" value="Genomic_DNA"/>
</dbReference>
<reference evidence="5" key="1">
    <citation type="journal article" date="2022" name="Int. J. Mol. Sci.">
        <title>Draft Genome of Tanacetum Coccineum: Genomic Comparison of Closely Related Tanacetum-Family Plants.</title>
        <authorList>
            <person name="Yamashiro T."/>
            <person name="Shiraishi A."/>
            <person name="Nakayama K."/>
            <person name="Satake H."/>
        </authorList>
    </citation>
    <scope>NUCLEOTIDE SEQUENCE</scope>
</reference>
<feature type="compositionally biased region" description="Basic and acidic residues" evidence="3">
    <location>
        <begin position="285"/>
        <end position="294"/>
    </location>
</feature>
<dbReference type="Pfam" id="PF14223">
    <property type="entry name" value="Retrotran_gag_2"/>
    <property type="match status" value="1"/>
</dbReference>
<evidence type="ECO:0000256" key="1">
    <source>
        <dbReference type="ARBA" id="ARBA00022670"/>
    </source>
</evidence>
<evidence type="ECO:0000259" key="4">
    <source>
        <dbReference type="PROSITE" id="PS50994"/>
    </source>
</evidence>
<feature type="compositionally biased region" description="Polar residues" evidence="3">
    <location>
        <begin position="535"/>
        <end position="561"/>
    </location>
</feature>
<gene>
    <name evidence="5" type="ORF">Tco_0907162</name>
</gene>
<evidence type="ECO:0000256" key="3">
    <source>
        <dbReference type="SAM" id="MobiDB-lite"/>
    </source>
</evidence>
<dbReference type="Pfam" id="PF22936">
    <property type="entry name" value="Pol_BBD"/>
    <property type="match status" value="1"/>
</dbReference>
<feature type="region of interest" description="Disordered" evidence="3">
    <location>
        <begin position="285"/>
        <end position="314"/>
    </location>
</feature>
<dbReference type="InterPro" id="IPR039537">
    <property type="entry name" value="Retrotran_Ty1/copia-like"/>
</dbReference>
<dbReference type="Pfam" id="PF25597">
    <property type="entry name" value="SH3_retrovirus"/>
    <property type="match status" value="1"/>
</dbReference>
<dbReference type="PANTHER" id="PTHR42648:SF32">
    <property type="entry name" value="RIBONUCLEASE H-LIKE DOMAIN, GAG-PRE-INTEGRASE DOMAIN PROTEIN-RELATED"/>
    <property type="match status" value="1"/>
</dbReference>
<feature type="compositionally biased region" description="Polar residues" evidence="3">
    <location>
        <begin position="1349"/>
        <end position="1358"/>
    </location>
</feature>
<keyword evidence="1" id="KW-0378">Hydrolase</keyword>
<dbReference type="InterPro" id="IPR025724">
    <property type="entry name" value="GAG-pre-integrase_dom"/>
</dbReference>
<dbReference type="SUPFAM" id="SSF53098">
    <property type="entry name" value="Ribonuclease H-like"/>
    <property type="match status" value="1"/>
</dbReference>
<dbReference type="InterPro" id="IPR054722">
    <property type="entry name" value="PolX-like_BBD"/>
</dbReference>
<evidence type="ECO:0000313" key="6">
    <source>
        <dbReference type="Proteomes" id="UP001151760"/>
    </source>
</evidence>
<keyword evidence="2" id="KW-0175">Coiled coil</keyword>
<name>A0ABQ5CJX8_9ASTR</name>
<proteinExistence type="predicted"/>
<feature type="domain" description="Integrase catalytic" evidence="4">
    <location>
        <begin position="1003"/>
        <end position="1097"/>
    </location>
</feature>
<sequence>MAEQDIPPPTITAMKIPIIRKGEYDISWRIATNLYTAKQLAARRNQERVKSILLLAIPDEYLLKFHNVADAKSLWEAIKSRFGGNVESKKMQKNVLKHQFENFSTASNESLDKAYDRFQKLISQLEVHGAPISKEDINQKFLRSLPSSWNQIALIMRNKPDIDEIDIDDLYNNLRVYEDELKRSSGSNSASQNLAFLSSENTSSTNEVSTASGDFGVSTAGGINQVPSTPCAHDVAYSFFAQPTTSPQLENEDFQQMDGDDLEELDLRWQVAMLTVRVKKKGQFARECRSERNQGRRSYGDNGRSNAPTTESSSQALVAQDGLGGYDSSNDFEVEPVNYALMAISSSSSSSSYDSEVQKCSKQCLESFKTLQKNYDTKREKHNKAKLEIKGYEIALESLESRIFRHEKNELAWVVKERDELKDKIAKWEESTKNLDGILNSQMSARDKTGLGYSTQLNELSSNHETDSENSLSIFDVRSSDEENTPENDRFSKNGYKAVPPPITGNFLTPRADISFAGLDEYAIRNKIIESQTTELNTKTSETAGQTNAEKPKSASESVVSNPKIDRDRVIIEDWNSDDEEEEYEVQTVRPETQIVKTRDDKSDCNFHDKKSQEPKLKNVVNTGQREGKPVWDNTKRVNHQNFSKYPHLSKTFVPSGVLTRTGLHRPSVSTARPVCTARPSVSTARPVCTARPSVSTARPVYATRPIYPRMDNVRPRGSCSPIKRSYYTKPAFRPKDLKQDVKTFGVQNMTTAGTRAVVNTGKGKLDTDLKKSRWVWRPKGNYLDHVSKDSGSFMLKKGNPEILLQDHAVVDSGCSSHMTGNKAYLSDYEDFNGGFVAFGSDPKGGKITGKGKIKTANLDFDDVYFVDELKFNLFSVSQMCDKKNSVLFTESECLILSPSFKLLDESQVVLRAPRKDDVYSLDLKNIVPSGGITCLYANATADESKLWHRRLGHVNFKNINKLVKGHLVRGLPSKVFVNDHTCVACKKGKQHKASCKAKLERIIRKPLELLHMDLFGPVSVESINKKRYCLVVTDDFSRFSWVFFLATKDETSEILCNLIIGLEKQLNHNVKIIRCDNGTEFKNHAMNELYAKKGIKREFKCSLNSTAEWVLVTKPQNKTPYELLIGKSPSISFMRHFGCPFTILNTLDSLGKFDGKSDEGYLLGYSTSSKAFRVYNKRTKRVEENLHINFLEDQPNVTGTGPNWMFDLDFLTNLMNYIPVSVENQVNVDASTQDSYVAGSSGKDKGPTQEYILLPLQPHRTRIPVKDVVQDAQEQPSENASPDKDIQDSEDVIDKEGQHQMPEDEQVWQDELEMMVTQELVANAMNDESRQAFEEEKRRIASQKKAAQATSTNQLSTDRPFVSTDRSFVSTDRSNTPNVSAASTSTGANADESSFVYLGGKIPIDASTLPNADLPIDPNMPDLEDASDTLPNDGIFNGAYDDDEDVGAVADFNNMDNTIAVSPIPTLRIHKDHPKGQILGDPTSAVQTRGKIQKASSAQQALIDPKDKGKKRIKEEDESDTESEEITKSEKKFKQLANDEEVARKVQEEREAEEEKKRLDEEEAIKAALSNEYDFIQARLNADKILAEKLQEEEREMYTIEQRTKFLHDTIAA</sequence>
<protein>
    <submittedName>
        <fullName evidence="5">Ribonuclease H-like domain-containing protein</fullName>
    </submittedName>
</protein>
<dbReference type="InterPro" id="IPR012337">
    <property type="entry name" value="RNaseH-like_sf"/>
</dbReference>
<feature type="compositionally biased region" description="Basic and acidic residues" evidence="3">
    <location>
        <begin position="1542"/>
        <end position="1560"/>
    </location>
</feature>
<dbReference type="InterPro" id="IPR001584">
    <property type="entry name" value="Integrase_cat-core"/>
</dbReference>
<feature type="region of interest" description="Disordered" evidence="3">
    <location>
        <begin position="535"/>
        <end position="562"/>
    </location>
</feature>
<dbReference type="Pfam" id="PF00665">
    <property type="entry name" value="rve"/>
    <property type="match status" value="1"/>
</dbReference>
<comment type="caution">
    <text evidence="5">The sequence shown here is derived from an EMBL/GenBank/DDBJ whole genome shotgun (WGS) entry which is preliminary data.</text>
</comment>
<dbReference type="Gene3D" id="3.30.420.10">
    <property type="entry name" value="Ribonuclease H-like superfamily/Ribonuclease H"/>
    <property type="match status" value="1"/>
</dbReference>
<dbReference type="InterPro" id="IPR036397">
    <property type="entry name" value="RNaseH_sf"/>
</dbReference>
<feature type="region of interest" description="Disordered" evidence="3">
    <location>
        <begin position="1472"/>
        <end position="1560"/>
    </location>
</feature>
<feature type="compositionally biased region" description="Polar residues" evidence="3">
    <location>
        <begin position="303"/>
        <end position="314"/>
    </location>
</feature>
<organism evidence="5 6">
    <name type="scientific">Tanacetum coccineum</name>
    <dbReference type="NCBI Taxonomy" id="301880"/>
    <lineage>
        <taxon>Eukaryota</taxon>
        <taxon>Viridiplantae</taxon>
        <taxon>Streptophyta</taxon>
        <taxon>Embryophyta</taxon>
        <taxon>Tracheophyta</taxon>
        <taxon>Spermatophyta</taxon>
        <taxon>Magnoliopsida</taxon>
        <taxon>eudicotyledons</taxon>
        <taxon>Gunneridae</taxon>
        <taxon>Pentapetalae</taxon>
        <taxon>asterids</taxon>
        <taxon>campanulids</taxon>
        <taxon>Asterales</taxon>
        <taxon>Asteraceae</taxon>
        <taxon>Asteroideae</taxon>
        <taxon>Anthemideae</taxon>
        <taxon>Anthemidinae</taxon>
        <taxon>Tanacetum</taxon>
    </lineage>
</organism>
<dbReference type="Pfam" id="PF13976">
    <property type="entry name" value="gag_pre-integrs"/>
    <property type="match status" value="1"/>
</dbReference>
<dbReference type="PROSITE" id="PS50994">
    <property type="entry name" value="INTEGRASE"/>
    <property type="match status" value="1"/>
</dbReference>
<keyword evidence="6" id="KW-1185">Reference proteome</keyword>
<dbReference type="Proteomes" id="UP001151760">
    <property type="component" value="Unassembled WGS sequence"/>
</dbReference>
<keyword evidence="1" id="KW-0645">Protease</keyword>
<feature type="region of interest" description="Disordered" evidence="3">
    <location>
        <begin position="460"/>
        <end position="497"/>
    </location>
</feature>
<feature type="compositionally biased region" description="Basic and acidic residues" evidence="3">
    <location>
        <begin position="1331"/>
        <end position="1340"/>
    </location>
</feature>
<feature type="coiled-coil region" evidence="2">
    <location>
        <begin position="368"/>
        <end position="409"/>
    </location>
</feature>
<feature type="region of interest" description="Disordered" evidence="3">
    <location>
        <begin position="1368"/>
        <end position="1387"/>
    </location>
</feature>
<evidence type="ECO:0000313" key="5">
    <source>
        <dbReference type="EMBL" id="GJT26887.1"/>
    </source>
</evidence>
<dbReference type="PANTHER" id="PTHR42648">
    <property type="entry name" value="TRANSPOSASE, PUTATIVE-RELATED"/>
    <property type="match status" value="1"/>
</dbReference>
<evidence type="ECO:0000256" key="2">
    <source>
        <dbReference type="SAM" id="Coils"/>
    </source>
</evidence>
<accession>A0ABQ5CJX8</accession>
<feature type="region of interest" description="Disordered" evidence="3">
    <location>
        <begin position="1331"/>
        <end position="1363"/>
    </location>
</feature>
<reference evidence="5" key="2">
    <citation type="submission" date="2022-01" db="EMBL/GenBank/DDBJ databases">
        <authorList>
            <person name="Yamashiro T."/>
            <person name="Shiraishi A."/>
            <person name="Satake H."/>
            <person name="Nakayama K."/>
        </authorList>
    </citation>
    <scope>NUCLEOTIDE SEQUENCE</scope>
</reference>
<dbReference type="InterPro" id="IPR057670">
    <property type="entry name" value="SH3_retrovirus"/>
</dbReference>